<evidence type="ECO:0000313" key="1">
    <source>
        <dbReference type="EMBL" id="KAE8765527.1"/>
    </source>
</evidence>
<dbReference type="AlphaFoldDB" id="A0A7J5UTB7"/>
<dbReference type="RefSeq" id="WP_152204187.1">
    <property type="nucleotide sequence ID" value="NZ_VUKF01000045.1"/>
</dbReference>
<reference evidence="1 2" key="1">
    <citation type="submission" date="2019-10" db="EMBL/GenBank/DDBJ databases">
        <title>Georgenia wutianyii sp. nov. and Georgenia yuyongxinii sp. nov. isolated from plateau pika (Ochotona curzoniae) in the Qinghai-Tibet plateau of China.</title>
        <authorList>
            <person name="Tian Z."/>
        </authorList>
    </citation>
    <scope>NUCLEOTIDE SEQUENCE [LARGE SCALE GENOMIC DNA]</scope>
    <source>
        <strain evidence="1 2">DSM 21501</strain>
    </source>
</reference>
<protein>
    <submittedName>
        <fullName evidence="1">Uncharacterized protein</fullName>
    </submittedName>
</protein>
<gene>
    <name evidence="1" type="ORF">GB883_03115</name>
</gene>
<dbReference type="EMBL" id="WHJE01000008">
    <property type="protein sequence ID" value="KAE8765527.1"/>
    <property type="molecule type" value="Genomic_DNA"/>
</dbReference>
<dbReference type="Proteomes" id="UP000451860">
    <property type="component" value="Unassembled WGS sequence"/>
</dbReference>
<sequence>MARGADGVAPWWAGHQRILNARAVPARFTRADQPVPVRVRLDWSQDGAEVREAVATAWTTPLVLVLVDDPRAALRGVWVPARDVHRL</sequence>
<name>A0A7J5UTB7_9MICO</name>
<evidence type="ECO:0000313" key="2">
    <source>
        <dbReference type="Proteomes" id="UP000451860"/>
    </source>
</evidence>
<organism evidence="1 2">
    <name type="scientific">Georgenia thermotolerans</name>
    <dbReference type="NCBI Taxonomy" id="527326"/>
    <lineage>
        <taxon>Bacteria</taxon>
        <taxon>Bacillati</taxon>
        <taxon>Actinomycetota</taxon>
        <taxon>Actinomycetes</taxon>
        <taxon>Micrococcales</taxon>
        <taxon>Bogoriellaceae</taxon>
        <taxon>Georgenia</taxon>
    </lineage>
</organism>
<proteinExistence type="predicted"/>
<comment type="caution">
    <text evidence="1">The sequence shown here is derived from an EMBL/GenBank/DDBJ whole genome shotgun (WGS) entry which is preliminary data.</text>
</comment>
<keyword evidence="2" id="KW-1185">Reference proteome</keyword>
<accession>A0A7J5UTB7</accession>
<dbReference type="OrthoDB" id="5195718at2"/>